<dbReference type="InterPro" id="IPR041417">
    <property type="entry name" value="NPEPL1_N"/>
</dbReference>
<dbReference type="Pfam" id="PF18295">
    <property type="entry name" value="Pdase_M17_N2"/>
    <property type="match status" value="1"/>
</dbReference>
<dbReference type="PANTHER" id="PTHR11963">
    <property type="entry name" value="LEUCINE AMINOPEPTIDASE-RELATED"/>
    <property type="match status" value="1"/>
</dbReference>
<evidence type="ECO:0000259" key="5">
    <source>
        <dbReference type="PROSITE" id="PS00631"/>
    </source>
</evidence>
<dbReference type="Gene3D" id="3.40.630.10">
    <property type="entry name" value="Zn peptidases"/>
    <property type="match status" value="1"/>
</dbReference>
<dbReference type="GO" id="GO:0006508">
    <property type="term" value="P:proteolysis"/>
    <property type="evidence" value="ECO:0007669"/>
    <property type="project" value="UniProtKB-KW"/>
</dbReference>
<keyword evidence="2" id="KW-0031">Aminopeptidase</keyword>
<reference evidence="6 7" key="1">
    <citation type="journal article" date="2013" name="PLoS Genet.">
        <title>Distinctive expansion of potential virulence genes in the genome of the oomycete fish pathogen Saprolegnia parasitica.</title>
        <authorList>
            <person name="Jiang R.H."/>
            <person name="de Bruijn I."/>
            <person name="Haas B.J."/>
            <person name="Belmonte R."/>
            <person name="Lobach L."/>
            <person name="Christie J."/>
            <person name="van den Ackerveken G."/>
            <person name="Bottin A."/>
            <person name="Bulone V."/>
            <person name="Diaz-Moreno S.M."/>
            <person name="Dumas B."/>
            <person name="Fan L."/>
            <person name="Gaulin E."/>
            <person name="Govers F."/>
            <person name="Grenville-Briggs L.J."/>
            <person name="Horner N.R."/>
            <person name="Levin J.Z."/>
            <person name="Mammella M."/>
            <person name="Meijer H.J."/>
            <person name="Morris P."/>
            <person name="Nusbaum C."/>
            <person name="Oome S."/>
            <person name="Phillips A.J."/>
            <person name="van Rooyen D."/>
            <person name="Rzeszutek E."/>
            <person name="Saraiva M."/>
            <person name="Secombes C.J."/>
            <person name="Seidl M.F."/>
            <person name="Snel B."/>
            <person name="Stassen J.H."/>
            <person name="Sykes S."/>
            <person name="Tripathy S."/>
            <person name="van den Berg H."/>
            <person name="Vega-Arreguin J.C."/>
            <person name="Wawra S."/>
            <person name="Young S.K."/>
            <person name="Zeng Q."/>
            <person name="Dieguez-Uribeondo J."/>
            <person name="Russ C."/>
            <person name="Tyler B.M."/>
            <person name="van West P."/>
        </authorList>
    </citation>
    <scope>NUCLEOTIDE SEQUENCE [LARGE SCALE GENOMIC DNA]</scope>
    <source>
        <strain evidence="6 7">CBS 223.65</strain>
    </source>
</reference>
<dbReference type="InterPro" id="IPR011356">
    <property type="entry name" value="Leucine_aapep/pepB"/>
</dbReference>
<gene>
    <name evidence="6" type="ORF">SPRG_19441</name>
</gene>
<keyword evidence="7" id="KW-1185">Reference proteome</keyword>
<dbReference type="Proteomes" id="UP000030745">
    <property type="component" value="Unassembled WGS sequence"/>
</dbReference>
<dbReference type="VEuPathDB" id="FungiDB:SPRG_19441"/>
<evidence type="ECO:0000313" key="7">
    <source>
        <dbReference type="Proteomes" id="UP000030745"/>
    </source>
</evidence>
<accession>A0A067CR22</accession>
<keyword evidence="3" id="KW-0645">Protease</keyword>
<dbReference type="PRINTS" id="PR00481">
    <property type="entry name" value="LAMNOPPTDASE"/>
</dbReference>
<name>A0A067CR22_SAPPC</name>
<dbReference type="Pfam" id="PF00883">
    <property type="entry name" value="Peptidase_M17"/>
    <property type="match status" value="1"/>
</dbReference>
<keyword evidence="4" id="KW-0378">Hydrolase</keyword>
<dbReference type="GeneID" id="24140815"/>
<dbReference type="AlphaFoldDB" id="A0A067CR22"/>
<dbReference type="GO" id="GO:0070006">
    <property type="term" value="F:metalloaminopeptidase activity"/>
    <property type="evidence" value="ECO:0007669"/>
    <property type="project" value="InterPro"/>
</dbReference>
<dbReference type="GO" id="GO:0005737">
    <property type="term" value="C:cytoplasm"/>
    <property type="evidence" value="ECO:0007669"/>
    <property type="project" value="InterPro"/>
</dbReference>
<evidence type="ECO:0000256" key="1">
    <source>
        <dbReference type="ARBA" id="ARBA00009528"/>
    </source>
</evidence>
<sequence length="435" mass="45218">MVRYVETVAALPSENTLPTVLLIGTTETPGLDLVQRVLEHLAGAALEPATLALVAHAIAELSPSTDNAASAHLYVPLDDDKMLSLVVAQLPTAVSRHNSKARPHAIMALVKAHAADVEASTVVALSLPNHAANWVAAGTAVAKAMPAYFHKSTKALRGVITTGEGTAFASDSTLVVFDERLTPEQPSRVLVGKGIVYDTGGLSLKISGGMVGMKDDMGGAAGLLGAFLATVTSGAAGTEFPLHCILCLAENAVGPNATRPDDIHTMYSGKTVEINNTDAEGRLVLADGVAYAIKHLSPAFLLDMATLTGAAGIVTGAKIGAMYANTDDIEAFGSAAGKTSGDLLHPVPYVPEFYRPEYKSPVADMKNLMANTRNAGVSCGGQFIANHMADFVDGDGQWMHVDMGFPVAHDDHRATGYGVGLLMALFTDLNASATF</sequence>
<dbReference type="STRING" id="695850.A0A067CR22"/>
<dbReference type="InterPro" id="IPR000819">
    <property type="entry name" value="Peptidase_M17_C"/>
</dbReference>
<evidence type="ECO:0000256" key="2">
    <source>
        <dbReference type="ARBA" id="ARBA00022438"/>
    </source>
</evidence>
<evidence type="ECO:0000313" key="6">
    <source>
        <dbReference type="EMBL" id="KDO32973.1"/>
    </source>
</evidence>
<dbReference type="EMBL" id="KK583194">
    <property type="protein sequence ID" value="KDO32973.1"/>
    <property type="molecule type" value="Genomic_DNA"/>
</dbReference>
<evidence type="ECO:0000256" key="3">
    <source>
        <dbReference type="ARBA" id="ARBA00022670"/>
    </source>
</evidence>
<dbReference type="PROSITE" id="PS00631">
    <property type="entry name" value="CYTOSOL_AP"/>
    <property type="match status" value="1"/>
</dbReference>
<evidence type="ECO:0000256" key="4">
    <source>
        <dbReference type="ARBA" id="ARBA00022801"/>
    </source>
</evidence>
<proteinExistence type="inferred from homology"/>
<dbReference type="PANTHER" id="PTHR11963:SF48">
    <property type="entry name" value="DIPEPTIDASE B, ISOFORM A"/>
    <property type="match status" value="1"/>
</dbReference>
<dbReference type="KEGG" id="spar:SPRG_19441"/>
<dbReference type="RefSeq" id="XP_012196670.1">
    <property type="nucleotide sequence ID" value="XM_012341280.1"/>
</dbReference>
<dbReference type="OrthoDB" id="412814at2759"/>
<organism evidence="6 7">
    <name type="scientific">Saprolegnia parasitica (strain CBS 223.65)</name>
    <dbReference type="NCBI Taxonomy" id="695850"/>
    <lineage>
        <taxon>Eukaryota</taxon>
        <taxon>Sar</taxon>
        <taxon>Stramenopiles</taxon>
        <taxon>Oomycota</taxon>
        <taxon>Saprolegniomycetes</taxon>
        <taxon>Saprolegniales</taxon>
        <taxon>Saprolegniaceae</taxon>
        <taxon>Saprolegnia</taxon>
    </lineage>
</organism>
<dbReference type="OMA" id="CFPVVYC"/>
<dbReference type="SUPFAM" id="SSF53187">
    <property type="entry name" value="Zn-dependent exopeptidases"/>
    <property type="match status" value="1"/>
</dbReference>
<feature type="domain" description="Cytosol aminopeptidase" evidence="5">
    <location>
        <begin position="276"/>
        <end position="283"/>
    </location>
</feature>
<comment type="similarity">
    <text evidence="1">Belongs to the peptidase M17 family.</text>
</comment>
<dbReference type="GO" id="GO:0030145">
    <property type="term" value="F:manganese ion binding"/>
    <property type="evidence" value="ECO:0007669"/>
    <property type="project" value="InterPro"/>
</dbReference>
<protein>
    <recommendedName>
        <fullName evidence="5">Cytosol aminopeptidase domain-containing protein</fullName>
    </recommendedName>
</protein>